<proteinExistence type="predicted"/>
<evidence type="ECO:0000256" key="1">
    <source>
        <dbReference type="SAM" id="Phobius"/>
    </source>
</evidence>
<evidence type="ECO:0000313" key="3">
    <source>
        <dbReference type="EMBL" id="QJA70015.1"/>
    </source>
</evidence>
<sequence length="80" mass="8894">MKVYLKTVITPEIKVYDSADQSQSGLLVDLLRPVVLVKDDSGAILYAYGNEGTSWISNIPDILLLGAAFFGAFFILKKWR</sequence>
<gene>
    <name evidence="3" type="ORF">MM415A04059_0009</name>
    <name evidence="2" type="ORF">MM415B01989_0009</name>
</gene>
<evidence type="ECO:0000313" key="2">
    <source>
        <dbReference type="EMBL" id="QJA43260.1"/>
    </source>
</evidence>
<dbReference type="EMBL" id="MT141181">
    <property type="protein sequence ID" value="QJA43260.1"/>
    <property type="molecule type" value="Genomic_DNA"/>
</dbReference>
<accession>A0A6H1Z7T3</accession>
<dbReference type="EMBL" id="MT141756">
    <property type="protein sequence ID" value="QJA70015.1"/>
    <property type="molecule type" value="Genomic_DNA"/>
</dbReference>
<keyword evidence="1" id="KW-0812">Transmembrane</keyword>
<organism evidence="2">
    <name type="scientific">viral metagenome</name>
    <dbReference type="NCBI Taxonomy" id="1070528"/>
    <lineage>
        <taxon>unclassified sequences</taxon>
        <taxon>metagenomes</taxon>
        <taxon>organismal metagenomes</taxon>
    </lineage>
</organism>
<dbReference type="AlphaFoldDB" id="A0A6H1Z7T3"/>
<reference evidence="2" key="1">
    <citation type="submission" date="2020-03" db="EMBL/GenBank/DDBJ databases">
        <title>The deep terrestrial virosphere.</title>
        <authorList>
            <person name="Holmfeldt K."/>
            <person name="Nilsson E."/>
            <person name="Simone D."/>
            <person name="Lopez-Fernandez M."/>
            <person name="Wu X."/>
            <person name="de Brujin I."/>
            <person name="Lundin D."/>
            <person name="Andersson A."/>
            <person name="Bertilsson S."/>
            <person name="Dopson M."/>
        </authorList>
    </citation>
    <scope>NUCLEOTIDE SEQUENCE</scope>
    <source>
        <strain evidence="3">MM415A04059</strain>
        <strain evidence="2">MM415B01989</strain>
    </source>
</reference>
<keyword evidence="1" id="KW-1133">Transmembrane helix</keyword>
<name>A0A6H1Z7T3_9ZZZZ</name>
<protein>
    <submittedName>
        <fullName evidence="2">Uncharacterized protein</fullName>
    </submittedName>
</protein>
<feature type="transmembrane region" description="Helical" evidence="1">
    <location>
        <begin position="55"/>
        <end position="76"/>
    </location>
</feature>
<keyword evidence="1" id="KW-0472">Membrane</keyword>